<dbReference type="SUPFAM" id="SSF55729">
    <property type="entry name" value="Acyl-CoA N-acyltransferases (Nat)"/>
    <property type="match status" value="1"/>
</dbReference>
<protein>
    <submittedName>
        <fullName evidence="2">RimJ/RimL family protein N-acetyltransferase</fullName>
    </submittedName>
</protein>
<dbReference type="AlphaFoldDB" id="A0A841C0J3"/>
<reference evidence="2 3" key="1">
    <citation type="submission" date="2020-08" db="EMBL/GenBank/DDBJ databases">
        <title>Sequencing the genomes of 1000 actinobacteria strains.</title>
        <authorList>
            <person name="Klenk H.-P."/>
        </authorList>
    </citation>
    <scope>NUCLEOTIDE SEQUENCE [LARGE SCALE GENOMIC DNA]</scope>
    <source>
        <strain evidence="2 3">DSM 45362</strain>
    </source>
</reference>
<dbReference type="RefSeq" id="WP_184845558.1">
    <property type="nucleotide sequence ID" value="NZ_JACHMN010000003.1"/>
</dbReference>
<organism evidence="2 3">
    <name type="scientific">Allocatelliglobosispora scoriae</name>
    <dbReference type="NCBI Taxonomy" id="643052"/>
    <lineage>
        <taxon>Bacteria</taxon>
        <taxon>Bacillati</taxon>
        <taxon>Actinomycetota</taxon>
        <taxon>Actinomycetes</taxon>
        <taxon>Micromonosporales</taxon>
        <taxon>Micromonosporaceae</taxon>
        <taxon>Allocatelliglobosispora</taxon>
    </lineage>
</organism>
<dbReference type="InterPro" id="IPR000182">
    <property type="entry name" value="GNAT_dom"/>
</dbReference>
<dbReference type="Pfam" id="PF13302">
    <property type="entry name" value="Acetyltransf_3"/>
    <property type="match status" value="1"/>
</dbReference>
<dbReference type="EMBL" id="JACHMN010000003">
    <property type="protein sequence ID" value="MBB5873894.1"/>
    <property type="molecule type" value="Genomic_DNA"/>
</dbReference>
<dbReference type="PANTHER" id="PTHR43792">
    <property type="entry name" value="GNAT FAMILY, PUTATIVE (AFU_ORTHOLOGUE AFUA_3G00765)-RELATED-RELATED"/>
    <property type="match status" value="1"/>
</dbReference>
<proteinExistence type="predicted"/>
<dbReference type="InterPro" id="IPR016181">
    <property type="entry name" value="Acyl_CoA_acyltransferase"/>
</dbReference>
<feature type="domain" description="N-acetyltransferase" evidence="1">
    <location>
        <begin position="9"/>
        <end position="177"/>
    </location>
</feature>
<evidence type="ECO:0000313" key="2">
    <source>
        <dbReference type="EMBL" id="MBB5873894.1"/>
    </source>
</evidence>
<dbReference type="Gene3D" id="3.40.630.30">
    <property type="match status" value="1"/>
</dbReference>
<dbReference type="PANTHER" id="PTHR43792:SF1">
    <property type="entry name" value="N-ACETYLTRANSFERASE DOMAIN-CONTAINING PROTEIN"/>
    <property type="match status" value="1"/>
</dbReference>
<sequence length="181" mass="19693">MSLWETDRLIIRDWTEEPADVERIFDMLSRWEVARWLGATPRALTDPAEAVGVVRRWRARGSADGRFGIWAIEVRATGEAVGTVLVIPMPGMGGATTEDIEVGWHLHPDAWGNGYATEAARSAVDRAFAAGVPEIFAVVRPGNAPSVAVTRRLGMSPLGPQPDRWYDGAELEAFVLTAPSA</sequence>
<comment type="caution">
    <text evidence="2">The sequence shown here is derived from an EMBL/GenBank/DDBJ whole genome shotgun (WGS) entry which is preliminary data.</text>
</comment>
<keyword evidence="2" id="KW-0808">Transferase</keyword>
<dbReference type="GO" id="GO:0016747">
    <property type="term" value="F:acyltransferase activity, transferring groups other than amino-acyl groups"/>
    <property type="evidence" value="ECO:0007669"/>
    <property type="project" value="InterPro"/>
</dbReference>
<evidence type="ECO:0000259" key="1">
    <source>
        <dbReference type="PROSITE" id="PS51186"/>
    </source>
</evidence>
<name>A0A841C0J3_9ACTN</name>
<dbReference type="Proteomes" id="UP000587527">
    <property type="component" value="Unassembled WGS sequence"/>
</dbReference>
<gene>
    <name evidence="2" type="ORF">F4553_007328</name>
</gene>
<dbReference type="PROSITE" id="PS51186">
    <property type="entry name" value="GNAT"/>
    <property type="match status" value="1"/>
</dbReference>
<keyword evidence="3" id="KW-1185">Reference proteome</keyword>
<evidence type="ECO:0000313" key="3">
    <source>
        <dbReference type="Proteomes" id="UP000587527"/>
    </source>
</evidence>
<accession>A0A841C0J3</accession>
<dbReference type="InterPro" id="IPR051531">
    <property type="entry name" value="N-acetyltransferase"/>
</dbReference>